<organism evidence="1 2">
    <name type="scientific">Aureibacter tunicatorum</name>
    <dbReference type="NCBI Taxonomy" id="866807"/>
    <lineage>
        <taxon>Bacteria</taxon>
        <taxon>Pseudomonadati</taxon>
        <taxon>Bacteroidota</taxon>
        <taxon>Cytophagia</taxon>
        <taxon>Cytophagales</taxon>
        <taxon>Persicobacteraceae</taxon>
        <taxon>Aureibacter</taxon>
    </lineage>
</organism>
<dbReference type="PROSITE" id="PS51257">
    <property type="entry name" value="PROKAR_LIPOPROTEIN"/>
    <property type="match status" value="1"/>
</dbReference>
<gene>
    <name evidence="1" type="ORF">HNQ88_004460</name>
</gene>
<dbReference type="EMBL" id="JAVDQD010000008">
    <property type="protein sequence ID" value="MDR6241373.1"/>
    <property type="molecule type" value="Genomic_DNA"/>
</dbReference>
<evidence type="ECO:0008006" key="3">
    <source>
        <dbReference type="Google" id="ProtNLM"/>
    </source>
</evidence>
<name>A0AAE3XSM9_9BACT</name>
<protein>
    <recommendedName>
        <fullName evidence="3">DUF4249 family protein</fullName>
    </recommendedName>
</protein>
<dbReference type="Proteomes" id="UP001185092">
    <property type="component" value="Unassembled WGS sequence"/>
</dbReference>
<dbReference type="RefSeq" id="WP_309942077.1">
    <property type="nucleotide sequence ID" value="NZ_AP025306.1"/>
</dbReference>
<evidence type="ECO:0000313" key="1">
    <source>
        <dbReference type="EMBL" id="MDR6241373.1"/>
    </source>
</evidence>
<keyword evidence="2" id="KW-1185">Reference proteome</keyword>
<proteinExistence type="predicted"/>
<sequence>MYSIIFKALKFLIIGLALIAFYSCNNSEDSSPSVSIQNSYEDNGLIPGQYTNIPISMNQNLDNAMAKVYMNDSLVQTINLDEVHHDSIRISHMLPVEYEGQNVQYRVSVESRGSASEIITSLYFDLLVYHNSDYRFVVDNRTSLNINFRNRVAFRSNGVEADRYRYYSTNNDNSSYDVSVSTSGQFVYNNRVSAFSYTIESMNPNETYLIRVPRSLLNSRSITNFIQTAYNVAQTARQDRRIQWADIADFCVMVVHQDGSMGVFIIENDFAYIKNIRYRGIRPD</sequence>
<evidence type="ECO:0000313" key="2">
    <source>
        <dbReference type="Proteomes" id="UP001185092"/>
    </source>
</evidence>
<reference evidence="1" key="1">
    <citation type="submission" date="2023-07" db="EMBL/GenBank/DDBJ databases">
        <title>Genomic Encyclopedia of Type Strains, Phase IV (KMG-IV): sequencing the most valuable type-strain genomes for metagenomic binning, comparative biology and taxonomic classification.</title>
        <authorList>
            <person name="Goeker M."/>
        </authorList>
    </citation>
    <scope>NUCLEOTIDE SEQUENCE</scope>
    <source>
        <strain evidence="1">DSM 26174</strain>
    </source>
</reference>
<comment type="caution">
    <text evidence="1">The sequence shown here is derived from an EMBL/GenBank/DDBJ whole genome shotgun (WGS) entry which is preliminary data.</text>
</comment>
<dbReference type="AlphaFoldDB" id="A0AAE3XSM9"/>
<accession>A0AAE3XSM9</accession>